<keyword evidence="3" id="KW-0547">Nucleotide-binding</keyword>
<dbReference type="AlphaFoldDB" id="A0A3B0PYS8"/>
<dbReference type="PANTHER" id="PTHR42765">
    <property type="entry name" value="SOLEUCYL-TRNA SYNTHETASE"/>
    <property type="match status" value="1"/>
</dbReference>
<dbReference type="InterPro" id="IPR002300">
    <property type="entry name" value="aa-tRNA-synth_Ia"/>
</dbReference>
<dbReference type="GO" id="GO:0006428">
    <property type="term" value="P:isoleucyl-tRNA aminoacylation"/>
    <property type="evidence" value="ECO:0007669"/>
    <property type="project" value="TreeGrafter"/>
</dbReference>
<evidence type="ECO:0000313" key="9">
    <source>
        <dbReference type="EMBL" id="SYV94401.1"/>
    </source>
</evidence>
<evidence type="ECO:0000256" key="4">
    <source>
        <dbReference type="ARBA" id="ARBA00022840"/>
    </source>
</evidence>
<dbReference type="PROSITE" id="PS00178">
    <property type="entry name" value="AA_TRNA_LIGASE_I"/>
    <property type="match status" value="1"/>
</dbReference>
<evidence type="ECO:0000256" key="7">
    <source>
        <dbReference type="ARBA" id="ARBA00048359"/>
    </source>
</evidence>
<keyword evidence="5" id="KW-0648">Protein biosynthesis</keyword>
<dbReference type="Gene3D" id="3.40.50.620">
    <property type="entry name" value="HUPs"/>
    <property type="match status" value="1"/>
</dbReference>
<dbReference type="InterPro" id="IPR001412">
    <property type="entry name" value="aa-tRNA-synth_I_CS"/>
</dbReference>
<evidence type="ECO:0000256" key="2">
    <source>
        <dbReference type="ARBA" id="ARBA00022598"/>
    </source>
</evidence>
<name>A0A3B0PYS8_MYCGL</name>
<proteinExistence type="inferred from homology"/>
<dbReference type="EC" id="6.1.1.5" evidence="9"/>
<evidence type="ECO:0000256" key="6">
    <source>
        <dbReference type="ARBA" id="ARBA00023146"/>
    </source>
</evidence>
<dbReference type="Proteomes" id="UP000260136">
    <property type="component" value="Chromosome"/>
</dbReference>
<reference evidence="10" key="1">
    <citation type="submission" date="2018-06" db="EMBL/GenBank/DDBJ databases">
        <authorList>
            <consortium name="Pathogen Informatics"/>
        </authorList>
    </citation>
    <scope>NUCLEOTIDE SEQUENCE [LARGE SCALE GENOMIC DNA]</scope>
    <source>
        <strain evidence="10">NCTC10115</strain>
    </source>
</reference>
<protein>
    <submittedName>
        <fullName evidence="9">Isoleucine--tRNA ligase</fullName>
        <ecNumber evidence="9">6.1.1.5</ecNumber>
    </submittedName>
</protein>
<dbReference type="Pfam" id="PF00133">
    <property type="entry name" value="tRNA-synt_1"/>
    <property type="match status" value="1"/>
</dbReference>
<comment type="catalytic activity">
    <reaction evidence="7">
        <text>tRNA(Ile) + L-isoleucine + ATP = L-isoleucyl-tRNA(Ile) + AMP + diphosphate</text>
        <dbReference type="Rhea" id="RHEA:11060"/>
        <dbReference type="Rhea" id="RHEA-COMP:9666"/>
        <dbReference type="Rhea" id="RHEA-COMP:9695"/>
        <dbReference type="ChEBI" id="CHEBI:30616"/>
        <dbReference type="ChEBI" id="CHEBI:33019"/>
        <dbReference type="ChEBI" id="CHEBI:58045"/>
        <dbReference type="ChEBI" id="CHEBI:78442"/>
        <dbReference type="ChEBI" id="CHEBI:78528"/>
        <dbReference type="ChEBI" id="CHEBI:456215"/>
        <dbReference type="EC" id="6.1.1.5"/>
    </reaction>
</comment>
<dbReference type="SUPFAM" id="SSF52374">
    <property type="entry name" value="Nucleotidylyl transferase"/>
    <property type="match status" value="1"/>
</dbReference>
<dbReference type="GO" id="GO:0005524">
    <property type="term" value="F:ATP binding"/>
    <property type="evidence" value="ECO:0007669"/>
    <property type="project" value="UniProtKB-KW"/>
</dbReference>
<keyword evidence="2 9" id="KW-0436">Ligase</keyword>
<comment type="similarity">
    <text evidence="1">Belongs to the class-I aminoacyl-tRNA synthetase family. IleS type 1 subfamily.</text>
</comment>
<evidence type="ECO:0000256" key="5">
    <source>
        <dbReference type="ARBA" id="ARBA00022917"/>
    </source>
</evidence>
<evidence type="ECO:0000256" key="3">
    <source>
        <dbReference type="ARBA" id="ARBA00022741"/>
    </source>
</evidence>
<evidence type="ECO:0000259" key="8">
    <source>
        <dbReference type="Pfam" id="PF00133"/>
    </source>
</evidence>
<dbReference type="PANTHER" id="PTHR42765:SF1">
    <property type="entry name" value="ISOLEUCINE--TRNA LIGASE, MITOCHONDRIAL"/>
    <property type="match status" value="1"/>
</dbReference>
<feature type="domain" description="Aminoacyl-tRNA synthetase class Ia" evidence="8">
    <location>
        <begin position="29"/>
        <end position="81"/>
    </location>
</feature>
<evidence type="ECO:0000313" key="10">
    <source>
        <dbReference type="Proteomes" id="UP000260136"/>
    </source>
</evidence>
<dbReference type="EMBL" id="LS991952">
    <property type="protein sequence ID" value="SYV94401.1"/>
    <property type="molecule type" value="Genomic_DNA"/>
</dbReference>
<accession>A0A3B0PYS8</accession>
<gene>
    <name evidence="9" type="primary">ileS_1</name>
    <name evidence="9" type="ORF">NCTC10115_00724</name>
</gene>
<dbReference type="GO" id="GO:0004822">
    <property type="term" value="F:isoleucine-tRNA ligase activity"/>
    <property type="evidence" value="ECO:0007669"/>
    <property type="project" value="UniProtKB-EC"/>
</dbReference>
<organism evidence="9 10">
    <name type="scientific">Mycoplasmoides gallisepticum</name>
    <name type="common">Mycoplasma gallisepticum</name>
    <dbReference type="NCBI Taxonomy" id="2096"/>
    <lineage>
        <taxon>Bacteria</taxon>
        <taxon>Bacillati</taxon>
        <taxon>Mycoplasmatota</taxon>
        <taxon>Mycoplasmoidales</taxon>
        <taxon>Mycoplasmoidaceae</taxon>
        <taxon>Mycoplasmoides</taxon>
    </lineage>
</organism>
<dbReference type="GO" id="GO:0005829">
    <property type="term" value="C:cytosol"/>
    <property type="evidence" value="ECO:0007669"/>
    <property type="project" value="TreeGrafter"/>
</dbReference>
<keyword evidence="6" id="KW-0030">Aminoacyl-tRNA synthetase</keyword>
<keyword evidence="4" id="KW-0067">ATP-binding</keyword>
<sequence length="83" mass="9853">MNKNYKDTLLMPSTDFEMKANLATKESKIQQKWLDDQIYQLRLEKNQNNEQKILHDGPPYANGDIHVGHTMNKILKDVIVRRW</sequence>
<dbReference type="InterPro" id="IPR014729">
    <property type="entry name" value="Rossmann-like_a/b/a_fold"/>
</dbReference>
<dbReference type="InterPro" id="IPR050081">
    <property type="entry name" value="Ile-tRNA_ligase"/>
</dbReference>
<evidence type="ECO:0000256" key="1">
    <source>
        <dbReference type="ARBA" id="ARBA00006887"/>
    </source>
</evidence>
<feature type="non-terminal residue" evidence="9">
    <location>
        <position position="83"/>
    </location>
</feature>